<dbReference type="Gene3D" id="3.10.100.10">
    <property type="entry name" value="Mannose-Binding Protein A, subunit A"/>
    <property type="match status" value="1"/>
</dbReference>
<dbReference type="AlphaFoldDB" id="A0A7I4YIY4"/>
<evidence type="ECO:0000313" key="3">
    <source>
        <dbReference type="Proteomes" id="UP000025227"/>
    </source>
</evidence>
<protein>
    <submittedName>
        <fullName evidence="4">C-type lectin domain-containing protein</fullName>
    </submittedName>
</protein>
<keyword evidence="3" id="KW-1185">Reference proteome</keyword>
<dbReference type="OMA" id="YKSACYK"/>
<evidence type="ECO:0000259" key="2">
    <source>
        <dbReference type="PROSITE" id="PS50041"/>
    </source>
</evidence>
<feature type="chain" id="PRO_5029808595" evidence="1">
    <location>
        <begin position="20"/>
        <end position="144"/>
    </location>
</feature>
<dbReference type="OrthoDB" id="5872782at2759"/>
<proteinExistence type="predicted"/>
<dbReference type="Proteomes" id="UP000025227">
    <property type="component" value="Unplaced"/>
</dbReference>
<dbReference type="CDD" id="cd00037">
    <property type="entry name" value="CLECT"/>
    <property type="match status" value="1"/>
</dbReference>
<feature type="signal peptide" evidence="1">
    <location>
        <begin position="1"/>
        <end position="19"/>
    </location>
</feature>
<name>A0A7I4YIY4_HAECO</name>
<dbReference type="PROSITE" id="PS50041">
    <property type="entry name" value="C_TYPE_LECTIN_2"/>
    <property type="match status" value="1"/>
</dbReference>
<evidence type="ECO:0000256" key="1">
    <source>
        <dbReference type="SAM" id="SignalP"/>
    </source>
</evidence>
<dbReference type="InterPro" id="IPR016187">
    <property type="entry name" value="CTDL_fold"/>
</dbReference>
<dbReference type="SMART" id="SM00034">
    <property type="entry name" value="CLECT"/>
    <property type="match status" value="1"/>
</dbReference>
<reference evidence="4" key="1">
    <citation type="submission" date="2020-12" db="UniProtKB">
        <authorList>
            <consortium name="WormBaseParasite"/>
        </authorList>
    </citation>
    <scope>IDENTIFICATION</scope>
    <source>
        <strain evidence="4">MHco3</strain>
    </source>
</reference>
<feature type="domain" description="C-type lectin" evidence="2">
    <location>
        <begin position="27"/>
        <end position="141"/>
    </location>
</feature>
<dbReference type="PANTHER" id="PTHR22803">
    <property type="entry name" value="MANNOSE, PHOSPHOLIPASE, LECTIN RECEPTOR RELATED"/>
    <property type="match status" value="1"/>
</dbReference>
<dbReference type="InterPro" id="IPR050111">
    <property type="entry name" value="C-type_lectin/snaclec_domain"/>
</dbReference>
<dbReference type="Pfam" id="PF00059">
    <property type="entry name" value="Lectin_C"/>
    <property type="match status" value="1"/>
</dbReference>
<evidence type="ECO:0000313" key="4">
    <source>
        <dbReference type="WBParaSite" id="HCON_00099495-00001"/>
    </source>
</evidence>
<dbReference type="InterPro" id="IPR001304">
    <property type="entry name" value="C-type_lectin-like"/>
</dbReference>
<accession>A0A7I4YIY4</accession>
<keyword evidence="1" id="KW-0732">Signal</keyword>
<dbReference type="InterPro" id="IPR016186">
    <property type="entry name" value="C-type_lectin-like/link_sf"/>
</dbReference>
<sequence length="144" mass="16197">MAGMRSAILLALTCGVANGVVTGWTSKFGFSYKVYEQSATFDEAEAMCVADSGHLVSIHSSEENEFVEAITAANKPSIEYYDFVWIGLQQRSGNKTWTWTDGSPVNYLNWAPGEPNDVEEREHCVEVDPKHRDCFKWRKEPGRL</sequence>
<dbReference type="WBParaSite" id="HCON_00099495-00001">
    <property type="protein sequence ID" value="HCON_00099495-00001"/>
    <property type="gene ID" value="HCON_00099495"/>
</dbReference>
<dbReference type="SUPFAM" id="SSF56436">
    <property type="entry name" value="C-type lectin-like"/>
    <property type="match status" value="1"/>
</dbReference>
<organism evidence="3 4">
    <name type="scientific">Haemonchus contortus</name>
    <name type="common">Barber pole worm</name>
    <dbReference type="NCBI Taxonomy" id="6289"/>
    <lineage>
        <taxon>Eukaryota</taxon>
        <taxon>Metazoa</taxon>
        <taxon>Ecdysozoa</taxon>
        <taxon>Nematoda</taxon>
        <taxon>Chromadorea</taxon>
        <taxon>Rhabditida</taxon>
        <taxon>Rhabditina</taxon>
        <taxon>Rhabditomorpha</taxon>
        <taxon>Strongyloidea</taxon>
        <taxon>Trichostrongylidae</taxon>
        <taxon>Haemonchus</taxon>
    </lineage>
</organism>